<keyword evidence="3" id="KW-1185">Reference proteome</keyword>
<reference evidence="2 3" key="1">
    <citation type="journal article" date="2013" name="BMC Genomics">
        <title>The miniature genome of a carnivorous plant Genlisea aurea contains a low number of genes and short non-coding sequences.</title>
        <authorList>
            <person name="Leushkin E.V."/>
            <person name="Sutormin R.A."/>
            <person name="Nabieva E.R."/>
            <person name="Penin A.A."/>
            <person name="Kondrashov A.S."/>
            <person name="Logacheva M.D."/>
        </authorList>
    </citation>
    <scope>NUCLEOTIDE SEQUENCE [LARGE SCALE GENOMIC DNA]</scope>
</reference>
<proteinExistence type="predicted"/>
<name>S8DQ05_9LAMI</name>
<protein>
    <recommendedName>
        <fullName evidence="4">BLOC-1-related complex subunit 5</fullName>
    </recommendedName>
</protein>
<dbReference type="EMBL" id="AUSU01004371">
    <property type="protein sequence ID" value="EPS65193.1"/>
    <property type="molecule type" value="Genomic_DNA"/>
</dbReference>
<dbReference type="PANTHER" id="PTHR36409:SF1">
    <property type="entry name" value="BLOC-1-RELATED COMPLEX SUBUNIT 5"/>
    <property type="match status" value="1"/>
</dbReference>
<sequence>MGASESSLTATKNPGEGITTVSERAESPDPFLERIQSLKIATPILTSAPAESSFSDILVRRPISASTSGIVDRDVLLDIFEVYRNWHDDAAERITRRQEVIENKIEVADALAVKFLRRFNYSVSAMKTVADHLSEVHELQVELGELKGRLTEAVNNCDALCERIGVEGLESLESSVVSFLAPAADGTTMTTTTTMPEPQPQPSP</sequence>
<dbReference type="AlphaFoldDB" id="S8DQ05"/>
<accession>S8DQ05</accession>
<dbReference type="OrthoDB" id="1060596at2759"/>
<feature type="region of interest" description="Disordered" evidence="1">
    <location>
        <begin position="1"/>
        <end position="26"/>
    </location>
</feature>
<dbReference type="PANTHER" id="PTHR36409">
    <property type="entry name" value="EXPRESSED PROTEIN"/>
    <property type="match status" value="1"/>
</dbReference>
<evidence type="ECO:0008006" key="4">
    <source>
        <dbReference type="Google" id="ProtNLM"/>
    </source>
</evidence>
<gene>
    <name evidence="2" type="ORF">M569_09585</name>
</gene>
<comment type="caution">
    <text evidence="2">The sequence shown here is derived from an EMBL/GenBank/DDBJ whole genome shotgun (WGS) entry which is preliminary data.</text>
</comment>
<evidence type="ECO:0000313" key="3">
    <source>
        <dbReference type="Proteomes" id="UP000015453"/>
    </source>
</evidence>
<evidence type="ECO:0000256" key="1">
    <source>
        <dbReference type="SAM" id="MobiDB-lite"/>
    </source>
</evidence>
<feature type="compositionally biased region" description="Polar residues" evidence="1">
    <location>
        <begin position="1"/>
        <end position="12"/>
    </location>
</feature>
<dbReference type="Proteomes" id="UP000015453">
    <property type="component" value="Unassembled WGS sequence"/>
</dbReference>
<organism evidence="2 3">
    <name type="scientific">Genlisea aurea</name>
    <dbReference type="NCBI Taxonomy" id="192259"/>
    <lineage>
        <taxon>Eukaryota</taxon>
        <taxon>Viridiplantae</taxon>
        <taxon>Streptophyta</taxon>
        <taxon>Embryophyta</taxon>
        <taxon>Tracheophyta</taxon>
        <taxon>Spermatophyta</taxon>
        <taxon>Magnoliopsida</taxon>
        <taxon>eudicotyledons</taxon>
        <taxon>Gunneridae</taxon>
        <taxon>Pentapetalae</taxon>
        <taxon>asterids</taxon>
        <taxon>lamiids</taxon>
        <taxon>Lamiales</taxon>
        <taxon>Lentibulariaceae</taxon>
        <taxon>Genlisea</taxon>
    </lineage>
</organism>
<feature type="region of interest" description="Disordered" evidence="1">
    <location>
        <begin position="183"/>
        <end position="204"/>
    </location>
</feature>
<evidence type="ECO:0000313" key="2">
    <source>
        <dbReference type="EMBL" id="EPS65193.1"/>
    </source>
</evidence>